<dbReference type="EMBL" id="LCYG01000061">
    <property type="protein sequence ID" value="KLK91035.1"/>
    <property type="molecule type" value="Genomic_DNA"/>
</dbReference>
<dbReference type="GO" id="GO:0003677">
    <property type="term" value="F:DNA binding"/>
    <property type="evidence" value="ECO:0007669"/>
    <property type="project" value="InterPro"/>
</dbReference>
<reference evidence="4 5" key="1">
    <citation type="submission" date="2015-05" db="EMBL/GenBank/DDBJ databases">
        <title>Draft genome sequence of Microvirga vignae strain BR3299, a novel nitrogen fixing bacteria isolated from Brazil semi-aired region.</title>
        <authorList>
            <person name="Zilli J.E."/>
            <person name="Passos S.R."/>
            <person name="Leite J."/>
            <person name="Baldani J.I."/>
            <person name="Xavier G.R."/>
            <person name="Rumjaneck N.G."/>
            <person name="Simoes-Araujo J.L."/>
        </authorList>
    </citation>
    <scope>NUCLEOTIDE SEQUENCE [LARGE SCALE GENOMIC DNA]</scope>
    <source>
        <strain evidence="4 5">BR3299</strain>
    </source>
</reference>
<dbReference type="PATRIC" id="fig|1225564.3.peg.5816"/>
<comment type="caution">
    <text evidence="4">The sequence shown here is derived from an EMBL/GenBank/DDBJ whole genome shotgun (WGS) entry which is preliminary data.</text>
</comment>
<dbReference type="InterPro" id="IPR040452">
    <property type="entry name" value="SfsA_C"/>
</dbReference>
<gene>
    <name evidence="1" type="primary">sfsA</name>
    <name evidence="4" type="ORF">AA309_22220</name>
</gene>
<dbReference type="Gene3D" id="2.40.50.580">
    <property type="match status" value="1"/>
</dbReference>
<dbReference type="PANTHER" id="PTHR30545">
    <property type="entry name" value="SUGAR FERMENTATION STIMULATION PROTEIN A"/>
    <property type="match status" value="1"/>
</dbReference>
<evidence type="ECO:0000259" key="3">
    <source>
        <dbReference type="Pfam" id="PF17746"/>
    </source>
</evidence>
<dbReference type="PANTHER" id="PTHR30545:SF2">
    <property type="entry name" value="SUGAR FERMENTATION STIMULATION PROTEIN A"/>
    <property type="match status" value="1"/>
</dbReference>
<evidence type="ECO:0000256" key="1">
    <source>
        <dbReference type="HAMAP-Rule" id="MF_00095"/>
    </source>
</evidence>
<sequence length="239" mass="26739">MRFQETLLQGRLIERYKRFLADVELASGEIVTAHCANPGAMMGLKEPGSRVFLSRASNPARKLKYNWEFVEVAAGGGPLQLIGINTSRPNLLVAEALREGRLAPFARYDRVRPEVKYGRNSRVDFLLEKDGEPPCYLEVKNCHLMREAGFAEFPDCVAARSAKHLYELADMAASGARAALVYVIQMDANRFDVARDIDPAYDKAFRHALGSGVESYAYVCRITPEEVAIDRQVEIITPR</sequence>
<dbReference type="Gene3D" id="3.40.1350.60">
    <property type="match status" value="1"/>
</dbReference>
<dbReference type="InterPro" id="IPR005224">
    <property type="entry name" value="SfsA"/>
</dbReference>
<protein>
    <recommendedName>
        <fullName evidence="1">Sugar fermentation stimulation protein homolog</fullName>
    </recommendedName>
</protein>
<evidence type="ECO:0000313" key="4">
    <source>
        <dbReference type="EMBL" id="KLK91035.1"/>
    </source>
</evidence>
<dbReference type="CDD" id="cd22359">
    <property type="entry name" value="SfsA-like_bacterial"/>
    <property type="match status" value="1"/>
</dbReference>
<feature type="domain" description="SfsA N-terminal OB" evidence="3">
    <location>
        <begin position="13"/>
        <end position="73"/>
    </location>
</feature>
<dbReference type="STRING" id="1225564.AA309_22220"/>
<accession>A0A0H1R6Z7</accession>
<dbReference type="AlphaFoldDB" id="A0A0H1R6Z7"/>
<dbReference type="RefSeq" id="WP_047191220.1">
    <property type="nucleotide sequence ID" value="NZ_LCYG01000061.1"/>
</dbReference>
<proteinExistence type="inferred from homology"/>
<comment type="similarity">
    <text evidence="1">Belongs to the SfsA family.</text>
</comment>
<evidence type="ECO:0000259" key="2">
    <source>
        <dbReference type="Pfam" id="PF03749"/>
    </source>
</evidence>
<dbReference type="NCBIfam" id="TIGR00230">
    <property type="entry name" value="sfsA"/>
    <property type="match status" value="1"/>
</dbReference>
<dbReference type="Proteomes" id="UP000035489">
    <property type="component" value="Unassembled WGS sequence"/>
</dbReference>
<dbReference type="OrthoDB" id="9802365at2"/>
<evidence type="ECO:0000313" key="5">
    <source>
        <dbReference type="Proteomes" id="UP000035489"/>
    </source>
</evidence>
<name>A0A0H1R6Z7_9HYPH</name>
<organism evidence="4 5">
    <name type="scientific">Microvirga vignae</name>
    <dbReference type="NCBI Taxonomy" id="1225564"/>
    <lineage>
        <taxon>Bacteria</taxon>
        <taxon>Pseudomonadati</taxon>
        <taxon>Pseudomonadota</taxon>
        <taxon>Alphaproteobacteria</taxon>
        <taxon>Hyphomicrobiales</taxon>
        <taxon>Methylobacteriaceae</taxon>
        <taxon>Microvirga</taxon>
    </lineage>
</organism>
<dbReference type="Pfam" id="PF17746">
    <property type="entry name" value="SfsA_N"/>
    <property type="match status" value="1"/>
</dbReference>
<dbReference type="HAMAP" id="MF_00095">
    <property type="entry name" value="SfsA"/>
    <property type="match status" value="1"/>
</dbReference>
<dbReference type="Pfam" id="PF03749">
    <property type="entry name" value="SfsA"/>
    <property type="match status" value="1"/>
</dbReference>
<feature type="domain" description="Sugar fermentation stimulation protein C-terminal" evidence="2">
    <location>
        <begin position="88"/>
        <end position="226"/>
    </location>
</feature>
<dbReference type="InterPro" id="IPR041465">
    <property type="entry name" value="SfsA_N"/>
</dbReference>
<keyword evidence="5" id="KW-1185">Reference proteome</keyword>